<keyword evidence="2" id="KW-1185">Reference proteome</keyword>
<name>A0A7Y0FP35_9BACT</name>
<reference evidence="1 2" key="1">
    <citation type="submission" date="2020-04" db="EMBL/GenBank/DDBJ databases">
        <title>Hymenobacter polaris sp. nov., isolated from Arctic soil.</title>
        <authorList>
            <person name="Dahal R.H."/>
        </authorList>
    </citation>
    <scope>NUCLEOTIDE SEQUENCE [LARGE SCALE GENOMIC DNA]</scope>
    <source>
        <strain evidence="1 2">RP-2-7</strain>
    </source>
</reference>
<organism evidence="1 2">
    <name type="scientific">Hymenobacter polaris</name>
    <dbReference type="NCBI Taxonomy" id="2682546"/>
    <lineage>
        <taxon>Bacteria</taxon>
        <taxon>Pseudomonadati</taxon>
        <taxon>Bacteroidota</taxon>
        <taxon>Cytophagia</taxon>
        <taxon>Cytophagales</taxon>
        <taxon>Hymenobacteraceae</taxon>
        <taxon>Hymenobacter</taxon>
    </lineage>
</organism>
<dbReference type="EMBL" id="JABBGH010000003">
    <property type="protein sequence ID" value="NML67588.1"/>
    <property type="molecule type" value="Genomic_DNA"/>
</dbReference>
<proteinExistence type="predicted"/>
<accession>A0A7Y0FP35</accession>
<protein>
    <submittedName>
        <fullName evidence="1">Uncharacterized protein</fullName>
    </submittedName>
</protein>
<evidence type="ECO:0000313" key="1">
    <source>
        <dbReference type="EMBL" id="NML67588.1"/>
    </source>
</evidence>
<sequence length="123" mass="13365">MLQLLLTGFTSWLRRPSTWIPLLLAGLIIASSQAVTTCHTRPAGMLTKREQRQQQAQQDKALAAAAAYHQRATSAEHAASTLRAAARAYDDSATYYARHAHPVSTPAADSSGLAQFWATLFGR</sequence>
<dbReference type="RefSeq" id="WP_169533241.1">
    <property type="nucleotide sequence ID" value="NZ_JABBGH010000003.1"/>
</dbReference>
<gene>
    <name evidence="1" type="ORF">HHL22_20500</name>
</gene>
<dbReference type="AlphaFoldDB" id="A0A7Y0FP35"/>
<dbReference type="Proteomes" id="UP000559626">
    <property type="component" value="Unassembled WGS sequence"/>
</dbReference>
<comment type="caution">
    <text evidence="1">The sequence shown here is derived from an EMBL/GenBank/DDBJ whole genome shotgun (WGS) entry which is preliminary data.</text>
</comment>
<evidence type="ECO:0000313" key="2">
    <source>
        <dbReference type="Proteomes" id="UP000559626"/>
    </source>
</evidence>